<proteinExistence type="predicted"/>
<dbReference type="EMBL" id="BARV01002919">
    <property type="protein sequence ID" value="GAH97580.1"/>
    <property type="molecule type" value="Genomic_DNA"/>
</dbReference>
<feature type="non-terminal residue" evidence="1">
    <location>
        <position position="1"/>
    </location>
</feature>
<organism evidence="1">
    <name type="scientific">marine sediment metagenome</name>
    <dbReference type="NCBI Taxonomy" id="412755"/>
    <lineage>
        <taxon>unclassified sequences</taxon>
        <taxon>metagenomes</taxon>
        <taxon>ecological metagenomes</taxon>
    </lineage>
</organism>
<evidence type="ECO:0000313" key="1">
    <source>
        <dbReference type="EMBL" id="GAH97580.1"/>
    </source>
</evidence>
<accession>X1KVC8</accession>
<protein>
    <submittedName>
        <fullName evidence="1">Uncharacterized protein</fullName>
    </submittedName>
</protein>
<reference evidence="1" key="1">
    <citation type="journal article" date="2014" name="Front. Microbiol.">
        <title>High frequency of phylogenetically diverse reductive dehalogenase-homologous genes in deep subseafloor sedimentary metagenomes.</title>
        <authorList>
            <person name="Kawai M."/>
            <person name="Futagami T."/>
            <person name="Toyoda A."/>
            <person name="Takaki Y."/>
            <person name="Nishi S."/>
            <person name="Hori S."/>
            <person name="Arai W."/>
            <person name="Tsubouchi T."/>
            <person name="Morono Y."/>
            <person name="Uchiyama I."/>
            <person name="Ito T."/>
            <person name="Fujiyama A."/>
            <person name="Inagaki F."/>
            <person name="Takami H."/>
        </authorList>
    </citation>
    <scope>NUCLEOTIDE SEQUENCE</scope>
    <source>
        <strain evidence="1">Expedition CK06-06</strain>
    </source>
</reference>
<gene>
    <name evidence="1" type="ORF">S06H3_07253</name>
</gene>
<dbReference type="AlphaFoldDB" id="X1KVC8"/>
<comment type="caution">
    <text evidence="1">The sequence shown here is derived from an EMBL/GenBank/DDBJ whole genome shotgun (WGS) entry which is preliminary data.</text>
</comment>
<name>X1KVC8_9ZZZZ</name>
<sequence>PWKLMALVPMGIPNQVLKHKTVKKIDEVLEFID</sequence>